<comment type="subcellular location">
    <subcellularLocation>
        <location evidence="1">Membrane</location>
        <topology evidence="1">Multi-pass membrane protein</topology>
    </subcellularLocation>
</comment>
<organism evidence="7 8">
    <name type="scientific">Mizuhopecten yessoensis</name>
    <name type="common">Japanese scallop</name>
    <name type="synonym">Patinopecten yessoensis</name>
    <dbReference type="NCBI Taxonomy" id="6573"/>
    <lineage>
        <taxon>Eukaryota</taxon>
        <taxon>Metazoa</taxon>
        <taxon>Spiralia</taxon>
        <taxon>Lophotrochozoa</taxon>
        <taxon>Mollusca</taxon>
        <taxon>Bivalvia</taxon>
        <taxon>Autobranchia</taxon>
        <taxon>Pteriomorphia</taxon>
        <taxon>Pectinida</taxon>
        <taxon>Pectinoidea</taxon>
        <taxon>Pectinidae</taxon>
        <taxon>Mizuhopecten</taxon>
    </lineage>
</organism>
<proteinExistence type="inferred from homology"/>
<comment type="similarity">
    <text evidence="2">Belongs to the nucleobase:cation symporter-2 (NCS2) (TC 2.A.40) family.</text>
</comment>
<dbReference type="EMBL" id="NEDP02004990">
    <property type="protein sequence ID" value="OWF43864.1"/>
    <property type="molecule type" value="Genomic_DNA"/>
</dbReference>
<protein>
    <submittedName>
        <fullName evidence="7">Solute carrier family 23 member 1</fullName>
    </submittedName>
</protein>
<accession>A0A210Q551</accession>
<feature type="transmembrane region" description="Helical" evidence="6">
    <location>
        <begin position="184"/>
        <end position="201"/>
    </location>
</feature>
<feature type="transmembrane region" description="Helical" evidence="6">
    <location>
        <begin position="158"/>
        <end position="178"/>
    </location>
</feature>
<feature type="transmembrane region" description="Helical" evidence="6">
    <location>
        <begin position="251"/>
        <end position="279"/>
    </location>
</feature>
<sequence length="597" mass="64243">MTTKEGAARDNGGSDLLYKVSERPPLHITAILSFQQVLISLAGSLAVSSFVADAACAEDDMDLKSRLLSSTLLMNGVTTLLMVTIGIRLPLYQGAAALYIVPLIAIQSVDQNRCLISEEANSTRHYGMSLSSNSNTVSFEGIENPALKHLAMTRIREMAGSLMVAGIVHFAIGATGLVGLALRVIGPVTIVPTVLLSGLYLTRAVTKFSKTHWGIAFATAAMAIIMSIYLSKKKTPVPAWSKERGFYWTRYPFHQMFAIMIGMLFGWALSGIMTAADVIPFDPKSIHFKARTDARGDVVENANWFYFPYPGQFGSPIFETGAFSAFLIATFISILDSIGDYYACAMICNVPPPPAHGVNRGIAIEGLCTALSGAMGCGHATSTQGGNIGAIGITKVASRSVFLGASIIFILFGLVGKVSAIFVTMPYPVLGGGMLVMYGMFTGVVLSNLQVVSLKSTRNLAIIGISILSGLMIPRWIETTPDAIDTGNLTADKILKVLLANPNLTGGIVSCLLDNTTPATLQERGISAWRPQHSVKQNGDDKNSSFIMEQSSRSEGLEVYDLPFSIRCIPEKLLKYIPFLPRPNNSQEIFPMPQFNV</sequence>
<evidence type="ECO:0000256" key="3">
    <source>
        <dbReference type="ARBA" id="ARBA00022692"/>
    </source>
</evidence>
<evidence type="ECO:0000313" key="7">
    <source>
        <dbReference type="EMBL" id="OWF43864.1"/>
    </source>
</evidence>
<gene>
    <name evidence="7" type="ORF">KP79_PYT17600</name>
</gene>
<dbReference type="STRING" id="6573.A0A210Q551"/>
<dbReference type="GO" id="GO:0022857">
    <property type="term" value="F:transmembrane transporter activity"/>
    <property type="evidence" value="ECO:0007669"/>
    <property type="project" value="InterPro"/>
</dbReference>
<evidence type="ECO:0000256" key="1">
    <source>
        <dbReference type="ARBA" id="ARBA00004141"/>
    </source>
</evidence>
<evidence type="ECO:0000256" key="4">
    <source>
        <dbReference type="ARBA" id="ARBA00022989"/>
    </source>
</evidence>
<dbReference type="Proteomes" id="UP000242188">
    <property type="component" value="Unassembled WGS sequence"/>
</dbReference>
<keyword evidence="8" id="KW-1185">Reference proteome</keyword>
<dbReference type="AlphaFoldDB" id="A0A210Q551"/>
<dbReference type="PANTHER" id="PTHR11119">
    <property type="entry name" value="XANTHINE-URACIL / VITAMIN C PERMEASE FAMILY MEMBER"/>
    <property type="match status" value="1"/>
</dbReference>
<evidence type="ECO:0000256" key="6">
    <source>
        <dbReference type="SAM" id="Phobius"/>
    </source>
</evidence>
<feature type="transmembrane region" description="Helical" evidence="6">
    <location>
        <begin position="213"/>
        <end position="231"/>
    </location>
</feature>
<feature type="transmembrane region" description="Helical" evidence="6">
    <location>
        <begin position="429"/>
        <end position="447"/>
    </location>
</feature>
<keyword evidence="5 6" id="KW-0472">Membrane</keyword>
<dbReference type="InterPro" id="IPR006043">
    <property type="entry name" value="NCS2"/>
</dbReference>
<evidence type="ECO:0000256" key="2">
    <source>
        <dbReference type="ARBA" id="ARBA00008821"/>
    </source>
</evidence>
<keyword evidence="3 6" id="KW-0812">Transmembrane</keyword>
<dbReference type="GO" id="GO:0016020">
    <property type="term" value="C:membrane"/>
    <property type="evidence" value="ECO:0007669"/>
    <property type="project" value="UniProtKB-SubCell"/>
</dbReference>
<feature type="transmembrane region" description="Helical" evidence="6">
    <location>
        <begin position="67"/>
        <end position="85"/>
    </location>
</feature>
<dbReference type="OrthoDB" id="1641903at2759"/>
<name>A0A210Q551_MIZYE</name>
<evidence type="ECO:0000313" key="8">
    <source>
        <dbReference type="Proteomes" id="UP000242188"/>
    </source>
</evidence>
<keyword evidence="4 6" id="KW-1133">Transmembrane helix</keyword>
<reference evidence="7 8" key="1">
    <citation type="journal article" date="2017" name="Nat. Ecol. Evol.">
        <title>Scallop genome provides insights into evolution of bilaterian karyotype and development.</title>
        <authorList>
            <person name="Wang S."/>
            <person name="Zhang J."/>
            <person name="Jiao W."/>
            <person name="Li J."/>
            <person name="Xun X."/>
            <person name="Sun Y."/>
            <person name="Guo X."/>
            <person name="Huan P."/>
            <person name="Dong B."/>
            <person name="Zhang L."/>
            <person name="Hu X."/>
            <person name="Sun X."/>
            <person name="Wang J."/>
            <person name="Zhao C."/>
            <person name="Wang Y."/>
            <person name="Wang D."/>
            <person name="Huang X."/>
            <person name="Wang R."/>
            <person name="Lv J."/>
            <person name="Li Y."/>
            <person name="Zhang Z."/>
            <person name="Liu B."/>
            <person name="Lu W."/>
            <person name="Hui Y."/>
            <person name="Liang J."/>
            <person name="Zhou Z."/>
            <person name="Hou R."/>
            <person name="Li X."/>
            <person name="Liu Y."/>
            <person name="Li H."/>
            <person name="Ning X."/>
            <person name="Lin Y."/>
            <person name="Zhao L."/>
            <person name="Xing Q."/>
            <person name="Dou J."/>
            <person name="Li Y."/>
            <person name="Mao J."/>
            <person name="Guo H."/>
            <person name="Dou H."/>
            <person name="Li T."/>
            <person name="Mu C."/>
            <person name="Jiang W."/>
            <person name="Fu Q."/>
            <person name="Fu X."/>
            <person name="Miao Y."/>
            <person name="Liu J."/>
            <person name="Yu Q."/>
            <person name="Li R."/>
            <person name="Liao H."/>
            <person name="Li X."/>
            <person name="Kong Y."/>
            <person name="Jiang Z."/>
            <person name="Chourrout D."/>
            <person name="Li R."/>
            <person name="Bao Z."/>
        </authorList>
    </citation>
    <scope>NUCLEOTIDE SEQUENCE [LARGE SCALE GENOMIC DNA]</scope>
    <source>
        <strain evidence="7 8">PY_sf001</strain>
    </source>
</reference>
<dbReference type="Pfam" id="PF00860">
    <property type="entry name" value="Xan_ur_permease"/>
    <property type="match status" value="1"/>
</dbReference>
<comment type="caution">
    <text evidence="7">The sequence shown here is derived from an EMBL/GenBank/DDBJ whole genome shotgun (WGS) entry which is preliminary data.</text>
</comment>
<feature type="transmembrane region" description="Helical" evidence="6">
    <location>
        <begin position="401"/>
        <end position="423"/>
    </location>
</feature>
<evidence type="ECO:0000256" key="5">
    <source>
        <dbReference type="ARBA" id="ARBA00023136"/>
    </source>
</evidence>